<evidence type="ECO:0000313" key="2">
    <source>
        <dbReference type="Proteomes" id="UP001381693"/>
    </source>
</evidence>
<dbReference type="EMBL" id="JAXCGZ010022742">
    <property type="protein sequence ID" value="KAK7025486.1"/>
    <property type="molecule type" value="Genomic_DNA"/>
</dbReference>
<sequence length="68" mass="7966">VSALLIFLRKFAASEMRSICKYSKELYSKEERHTLILKSTNLLAGVTEKRFQRKLNSTERGPMNFTQR</sequence>
<evidence type="ECO:0000313" key="1">
    <source>
        <dbReference type="EMBL" id="KAK7025486.1"/>
    </source>
</evidence>
<accession>A0AAN8ZTR4</accession>
<reference evidence="1 2" key="1">
    <citation type="submission" date="2023-11" db="EMBL/GenBank/DDBJ databases">
        <title>Halocaridina rubra genome assembly.</title>
        <authorList>
            <person name="Smith C."/>
        </authorList>
    </citation>
    <scope>NUCLEOTIDE SEQUENCE [LARGE SCALE GENOMIC DNA]</scope>
    <source>
        <strain evidence="1">EP-1</strain>
        <tissue evidence="1">Whole</tissue>
    </source>
</reference>
<comment type="caution">
    <text evidence="1">The sequence shown here is derived from an EMBL/GenBank/DDBJ whole genome shotgun (WGS) entry which is preliminary data.</text>
</comment>
<dbReference type="Proteomes" id="UP001381693">
    <property type="component" value="Unassembled WGS sequence"/>
</dbReference>
<proteinExistence type="predicted"/>
<dbReference type="AlphaFoldDB" id="A0AAN8ZTR4"/>
<feature type="non-terminal residue" evidence="1">
    <location>
        <position position="1"/>
    </location>
</feature>
<keyword evidence="2" id="KW-1185">Reference proteome</keyword>
<protein>
    <submittedName>
        <fullName evidence="1">Uncharacterized protein</fullName>
    </submittedName>
</protein>
<name>A0AAN8ZTR4_HALRR</name>
<gene>
    <name evidence="1" type="ORF">SK128_017605</name>
</gene>
<organism evidence="1 2">
    <name type="scientific">Halocaridina rubra</name>
    <name type="common">Hawaiian red shrimp</name>
    <dbReference type="NCBI Taxonomy" id="373956"/>
    <lineage>
        <taxon>Eukaryota</taxon>
        <taxon>Metazoa</taxon>
        <taxon>Ecdysozoa</taxon>
        <taxon>Arthropoda</taxon>
        <taxon>Crustacea</taxon>
        <taxon>Multicrustacea</taxon>
        <taxon>Malacostraca</taxon>
        <taxon>Eumalacostraca</taxon>
        <taxon>Eucarida</taxon>
        <taxon>Decapoda</taxon>
        <taxon>Pleocyemata</taxon>
        <taxon>Caridea</taxon>
        <taxon>Atyoidea</taxon>
        <taxon>Atyidae</taxon>
        <taxon>Halocaridina</taxon>
    </lineage>
</organism>